<keyword evidence="4" id="KW-1185">Reference proteome</keyword>
<feature type="compositionally biased region" description="Basic and acidic residues" evidence="2">
    <location>
        <begin position="12"/>
        <end position="28"/>
    </location>
</feature>
<feature type="compositionally biased region" description="Polar residues" evidence="2">
    <location>
        <begin position="1595"/>
        <end position="1615"/>
    </location>
</feature>
<reference evidence="4" key="1">
    <citation type="submission" date="2015-09" db="EMBL/GenBank/DDBJ databases">
        <authorList>
            <consortium name="Pathogen Informatics"/>
        </authorList>
    </citation>
    <scope>NUCLEOTIDE SEQUENCE [LARGE SCALE GENOMIC DNA]</scope>
    <source>
        <strain evidence="4">Lake Konstanz</strain>
    </source>
</reference>
<organism evidence="3 4">
    <name type="scientific">Bodo saltans</name>
    <name type="common">Flagellated protozoan</name>
    <dbReference type="NCBI Taxonomy" id="75058"/>
    <lineage>
        <taxon>Eukaryota</taxon>
        <taxon>Discoba</taxon>
        <taxon>Euglenozoa</taxon>
        <taxon>Kinetoplastea</taxon>
        <taxon>Metakinetoplastina</taxon>
        <taxon>Eubodonida</taxon>
        <taxon>Bodonidae</taxon>
        <taxon>Bodo</taxon>
    </lineage>
</organism>
<dbReference type="InterPro" id="IPR036322">
    <property type="entry name" value="WD40_repeat_dom_sf"/>
</dbReference>
<accession>A0A0S4ILE4</accession>
<evidence type="ECO:0008006" key="5">
    <source>
        <dbReference type="Google" id="ProtNLM"/>
    </source>
</evidence>
<gene>
    <name evidence="3" type="ORF">BSAL_53040</name>
</gene>
<evidence type="ECO:0000313" key="4">
    <source>
        <dbReference type="Proteomes" id="UP000051952"/>
    </source>
</evidence>
<dbReference type="EMBL" id="CYKH01000105">
    <property type="protein sequence ID" value="CUE71287.1"/>
    <property type="molecule type" value="Genomic_DNA"/>
</dbReference>
<dbReference type="Proteomes" id="UP000051952">
    <property type="component" value="Unassembled WGS sequence"/>
</dbReference>
<dbReference type="VEuPathDB" id="TriTrypDB:BSAL_53040"/>
<dbReference type="Gene3D" id="2.130.10.10">
    <property type="entry name" value="YVTN repeat-like/Quinoprotein amine dehydrogenase"/>
    <property type="match status" value="2"/>
</dbReference>
<feature type="region of interest" description="Disordered" evidence="2">
    <location>
        <begin position="1301"/>
        <end position="1385"/>
    </location>
</feature>
<evidence type="ECO:0000256" key="1">
    <source>
        <dbReference type="ARBA" id="ARBA00022737"/>
    </source>
</evidence>
<dbReference type="InterPro" id="IPR051242">
    <property type="entry name" value="WD-EF-hand_domain"/>
</dbReference>
<feature type="region of interest" description="Disordered" evidence="2">
    <location>
        <begin position="1585"/>
        <end position="1617"/>
    </location>
</feature>
<feature type="compositionally biased region" description="Low complexity" evidence="2">
    <location>
        <begin position="1367"/>
        <end position="1379"/>
    </location>
</feature>
<dbReference type="SUPFAM" id="SSF50998">
    <property type="entry name" value="Quinoprotein alcohol dehydrogenase-like"/>
    <property type="match status" value="1"/>
</dbReference>
<feature type="compositionally biased region" description="Basic residues" evidence="2">
    <location>
        <begin position="33"/>
        <end position="42"/>
    </location>
</feature>
<dbReference type="PANTHER" id="PTHR44324">
    <property type="entry name" value="WD40 REPEAT DOMAIN 95"/>
    <property type="match status" value="1"/>
</dbReference>
<proteinExistence type="predicted"/>
<evidence type="ECO:0000256" key="2">
    <source>
        <dbReference type="SAM" id="MobiDB-lite"/>
    </source>
</evidence>
<name>A0A0S4ILE4_BODSA</name>
<feature type="region of interest" description="Disordered" evidence="2">
    <location>
        <begin position="197"/>
        <end position="243"/>
    </location>
</feature>
<dbReference type="InterPro" id="IPR015943">
    <property type="entry name" value="WD40/YVTN_repeat-like_dom_sf"/>
</dbReference>
<sequence>MFSAGRPQQRRAAADKEWTKEELDREAETQLSHRLRGSRRSLKQRNAAADAAHLDRAPLFSAVIQWPGVMERLSEVFLRTSKSGEKRRGGLDNDDVDDVDHESRSPSQDSLVGTEVPPVEPHRPGGLLVVDNFSFGARSRSPAGKDDPPSPTFVGSQKRSRGGSAGKKNTIPKGMVGEDIFISTLWNIVLMKLIESRGTQGGGSPIEDVLDGDNMDEASTSPNSPTSTVHTSPNRRRGPTNFVAPPRLSIALQQVMTPDFERQHRTQFRRVFRLCDPQRLGGITWDTLTSYLLDSTMFMKMQRETSLALPQWYQIKDHVHTSSHRPRQLKQVGNTSAMLILDGSGQLFHFCSDTLTTKVVDMKKPGSPDPQILLIIDAEYIPPDNGICFSTVGADLYFFDMSNKNLEKVMLVDSAQILVWHAPGRRLVTGDREGRITFWTLHRTNAIKRTKAPLQLSNHFVQKGVAIQAIVCGQERDVVVAACVNGVIQVFCTVTSSSATSAQYAGGFPLRTFRTTSNILNCMCISEHQNVICCGTVLFHPELWSIDHGGGNTPFTLEARIVPHASPIVSVCCVRGNPQCISLDYVGVVKVWHMQLLTCLQTFILHKQDPRSPWRGLLEMNGYLFCTDRISIGAFHVVEDGAPIVEKGKSGAAGGVGKSIEFAVAQRGATLGAVYVAEHGPSLVSLSGPTIAYWDLKTQRITAQLDPTAQNLTITCACMDMLGHRCFIGDKGGSVWVINVSTAGVLEGFPRAHDNSPVRSIGFLRHAGIGISCSDNGIGVLLAPSSQQQAAASQGASSRLQQRVQQLFHSMDTGLLTVVDEPWYMIITADRRHRVHVFSSADVGVSAKLHEIGSVFIPDILASATTRASSFRKKSVAATLSGEDTEFLPKGRCIVDIQHVPNKRQFMFVVADNTSLSIIGLQDALQRDPPYRAAADTSPISLVLIAQWNIFSSFDGSISCILYSALPESERSSALERVGTDLAKDDEDEEAAEERSIQQQLVMQGEEGGGRKDRQSEDGGSDAGAGSTTSPSGHETSEGAEGNGVEGSSATGVTDFERDMEQLYASQRAREQLVLDPQIILLRTMKAAQERNAQASASMNIAATSASSISPHHATIRMESSFDSESSIAFHDDHQLYDDDSNEIAAHLIVVAMESGSIVIFDISTALRASLRSLLGIHRDAFKEACLFPLRMTKLNSPVTCFTTIDSTSICAGRADGLMDVLEVPSLGLMWSGLTSVADAPDYFPPTVDAQQFDGTLAKLQNTVTSAFGGRGGALTKLRSGAGSSMALGRTKSIMVASPNRKASTMGGNAASPKGQGFNHCFGEASSPKMGRGTTHFSSLRGGTAGVSDTPLLDEATMEGSGGDHNSSTSTTPPTTSRSDGTAGRYRPLRQHSVKHHQSMEDMHPSHPLPLEESVWILGQLSTLVGDRSFLKHIGSKDAAVDVSNTSSPQGKRGERLLRTTPSGVLVFQGKDPFAECTPVTVDGETTNGGGGAAAVVNQTDHRKSQREKNQEQFSVQNPVRLKTYGDLGVDRPSSSRSFTRDVTEEARCRLVPDPIPRASVLRPLSSTSMTSHLAVSSIPSRAATPGILDRRRSGQSIARPSSVQAMARPSSTSFADVPARLQLSTMSGARLSKTSANTNRRMQAVELPPWLPRL</sequence>
<keyword evidence="1" id="KW-0677">Repeat</keyword>
<dbReference type="PANTHER" id="PTHR44324:SF4">
    <property type="entry name" value="WD40 REPEAT DOMAIN 95"/>
    <property type="match status" value="1"/>
</dbReference>
<feature type="region of interest" description="Disordered" evidence="2">
    <location>
        <begin position="82"/>
        <end position="172"/>
    </location>
</feature>
<protein>
    <recommendedName>
        <fullName evidence="5">WD40 repeat-containing protein</fullName>
    </recommendedName>
</protein>
<feature type="region of interest" description="Disordered" evidence="2">
    <location>
        <begin position="1"/>
        <end position="42"/>
    </location>
</feature>
<feature type="compositionally biased region" description="Basic and acidic residues" evidence="2">
    <location>
        <begin position="1008"/>
        <end position="1017"/>
    </location>
</feature>
<evidence type="ECO:0000313" key="3">
    <source>
        <dbReference type="EMBL" id="CUE71287.1"/>
    </source>
</evidence>
<feature type="compositionally biased region" description="Polar residues" evidence="2">
    <location>
        <begin position="217"/>
        <end position="232"/>
    </location>
</feature>
<feature type="region of interest" description="Disordered" evidence="2">
    <location>
        <begin position="1001"/>
        <end position="1051"/>
    </location>
</feature>
<dbReference type="InterPro" id="IPR011047">
    <property type="entry name" value="Quinoprotein_ADH-like_sf"/>
</dbReference>
<feature type="compositionally biased region" description="Basic and acidic residues" evidence="2">
    <location>
        <begin position="82"/>
        <end position="91"/>
    </location>
</feature>
<feature type="compositionally biased region" description="Low complexity" evidence="2">
    <location>
        <begin position="1024"/>
        <end position="1033"/>
    </location>
</feature>
<dbReference type="SUPFAM" id="SSF50978">
    <property type="entry name" value="WD40 repeat-like"/>
    <property type="match status" value="1"/>
</dbReference>